<protein>
    <recommendedName>
        <fullName evidence="7">HAT C-terminal dimerisation domain-containing protein</fullName>
    </recommendedName>
</protein>
<evidence type="ECO:0000256" key="1">
    <source>
        <dbReference type="ARBA" id="ARBA00004123"/>
    </source>
</evidence>
<keyword evidence="2" id="KW-0479">Metal-binding</keyword>
<organism evidence="8 9">
    <name type="scientific">Cymbomonas tetramitiformis</name>
    <dbReference type="NCBI Taxonomy" id="36881"/>
    <lineage>
        <taxon>Eukaryota</taxon>
        <taxon>Viridiplantae</taxon>
        <taxon>Chlorophyta</taxon>
        <taxon>Pyramimonadophyceae</taxon>
        <taxon>Pyramimonadales</taxon>
        <taxon>Pyramimonadaceae</taxon>
        <taxon>Cymbomonas</taxon>
    </lineage>
</organism>
<name>A0AAE0BQ22_9CHLO</name>
<dbReference type="InterPro" id="IPR012337">
    <property type="entry name" value="RNaseH-like_sf"/>
</dbReference>
<keyword evidence="3" id="KW-0863">Zinc-finger</keyword>
<dbReference type="Proteomes" id="UP001190700">
    <property type="component" value="Unassembled WGS sequence"/>
</dbReference>
<evidence type="ECO:0000256" key="5">
    <source>
        <dbReference type="ARBA" id="ARBA00023242"/>
    </source>
</evidence>
<comment type="subcellular location">
    <subcellularLocation>
        <location evidence="1">Nucleus</location>
    </subcellularLocation>
</comment>
<dbReference type="GO" id="GO:0005634">
    <property type="term" value="C:nucleus"/>
    <property type="evidence" value="ECO:0007669"/>
    <property type="project" value="UniProtKB-SubCell"/>
</dbReference>
<feature type="domain" description="HAT C-terminal dimerisation" evidence="7">
    <location>
        <begin position="284"/>
        <end position="363"/>
    </location>
</feature>
<dbReference type="InterPro" id="IPR052035">
    <property type="entry name" value="ZnF_BED_domain_contain"/>
</dbReference>
<dbReference type="GO" id="GO:0008270">
    <property type="term" value="F:zinc ion binding"/>
    <property type="evidence" value="ECO:0007669"/>
    <property type="project" value="UniProtKB-KW"/>
</dbReference>
<dbReference type="InterPro" id="IPR008906">
    <property type="entry name" value="HATC_C_dom"/>
</dbReference>
<proteinExistence type="predicted"/>
<keyword evidence="4" id="KW-0862">Zinc</keyword>
<evidence type="ECO:0000256" key="3">
    <source>
        <dbReference type="ARBA" id="ARBA00022771"/>
    </source>
</evidence>
<dbReference type="Pfam" id="PF05699">
    <property type="entry name" value="Dimer_Tnp_hAT"/>
    <property type="match status" value="1"/>
</dbReference>
<feature type="region of interest" description="Disordered" evidence="6">
    <location>
        <begin position="213"/>
        <end position="236"/>
    </location>
</feature>
<accession>A0AAE0BQ22</accession>
<reference evidence="8 9" key="1">
    <citation type="journal article" date="2015" name="Genome Biol. Evol.">
        <title>Comparative Genomics of a Bacterivorous Green Alga Reveals Evolutionary Causalities and Consequences of Phago-Mixotrophic Mode of Nutrition.</title>
        <authorList>
            <person name="Burns J.A."/>
            <person name="Paasch A."/>
            <person name="Narechania A."/>
            <person name="Kim E."/>
        </authorList>
    </citation>
    <scope>NUCLEOTIDE SEQUENCE [LARGE SCALE GENOMIC DNA]</scope>
    <source>
        <strain evidence="8 9">PLY_AMNH</strain>
    </source>
</reference>
<evidence type="ECO:0000313" key="8">
    <source>
        <dbReference type="EMBL" id="KAK3240048.1"/>
    </source>
</evidence>
<dbReference type="SUPFAM" id="SSF53098">
    <property type="entry name" value="Ribonuclease H-like"/>
    <property type="match status" value="1"/>
</dbReference>
<sequence>MHGILREWSTGIAGTPPSAKSQGTIRNPKMRTLIGRVAGLVGHFAHSPKATGKFKAVMLALYADFQELESRNDTRWSSTFKMLAKVWRLRTAISVYFNIHDGDTKVQLTLSEWNEVRACIGVLEAHHDVHIDIQGGRTSFVASTIEALAETRAMVNSSTFELSTVQGCELFPMGEVVNEEDPQYELVELEDLPEVAQILVTVLREKYEEYDLGQQEEEPAKRDPARSLEQKKATVSARERFREQLAKRKLVLPDTQQTDGSGTEAVVAAPSAQVSTEVDRYKYLLDNNLFEIDPDQYLGQVWVKPENKKNFPIMHVVGVCHLAIDPTSCEVERIFSSAGRLMDHLRASMSAWKVEAMLFLHRNQQLVKGLNEMN</sequence>
<dbReference type="PANTHER" id="PTHR46481">
    <property type="entry name" value="ZINC FINGER BED DOMAIN-CONTAINING PROTEIN 4"/>
    <property type="match status" value="1"/>
</dbReference>
<dbReference type="EMBL" id="LGRX02033750">
    <property type="protein sequence ID" value="KAK3240048.1"/>
    <property type="molecule type" value="Genomic_DNA"/>
</dbReference>
<evidence type="ECO:0000256" key="2">
    <source>
        <dbReference type="ARBA" id="ARBA00022723"/>
    </source>
</evidence>
<evidence type="ECO:0000313" key="9">
    <source>
        <dbReference type="Proteomes" id="UP001190700"/>
    </source>
</evidence>
<keyword evidence="5" id="KW-0539">Nucleus</keyword>
<evidence type="ECO:0000256" key="4">
    <source>
        <dbReference type="ARBA" id="ARBA00022833"/>
    </source>
</evidence>
<dbReference type="GO" id="GO:0046983">
    <property type="term" value="F:protein dimerization activity"/>
    <property type="evidence" value="ECO:0007669"/>
    <property type="project" value="InterPro"/>
</dbReference>
<keyword evidence="9" id="KW-1185">Reference proteome</keyword>
<comment type="caution">
    <text evidence="8">The sequence shown here is derived from an EMBL/GenBank/DDBJ whole genome shotgun (WGS) entry which is preliminary data.</text>
</comment>
<feature type="compositionally biased region" description="Basic and acidic residues" evidence="6">
    <location>
        <begin position="218"/>
        <end position="236"/>
    </location>
</feature>
<evidence type="ECO:0000259" key="7">
    <source>
        <dbReference type="Pfam" id="PF05699"/>
    </source>
</evidence>
<dbReference type="AlphaFoldDB" id="A0AAE0BQ22"/>
<gene>
    <name evidence="8" type="ORF">CYMTET_50072</name>
</gene>
<dbReference type="PANTHER" id="PTHR46481:SF10">
    <property type="entry name" value="ZINC FINGER BED DOMAIN-CONTAINING PROTEIN 39"/>
    <property type="match status" value="1"/>
</dbReference>
<evidence type="ECO:0000256" key="6">
    <source>
        <dbReference type="SAM" id="MobiDB-lite"/>
    </source>
</evidence>